<dbReference type="AlphaFoldDB" id="A0A5N4CC97"/>
<evidence type="ECO:0000313" key="1">
    <source>
        <dbReference type="EMBL" id="KAB1256545.1"/>
    </source>
</evidence>
<proteinExistence type="predicted"/>
<sequence>MPVWCCRCSLAAHFRNYSDTETEGEIFNSLVQYLGDNLGRKVTAMPLVEETSLLGDSSVTLPVVVIGKLLHFDLEYLSEGLEGRSSNPVAVLFDTLLHPDADFGYDYPSVLHWKLEQHHYIPHLVLGKGPPGGAWHNMEGSMLTISFGNWMELPGLKFKDWVSSKRR</sequence>
<reference evidence="1 2" key="1">
    <citation type="journal article" date="2019" name="Mol. Ecol. Resour.">
        <title>Improving Illumina assemblies with Hi-C and long reads: an example with the North African dromedary.</title>
        <authorList>
            <person name="Elbers J.P."/>
            <person name="Rogers M.F."/>
            <person name="Perelman P.L."/>
            <person name="Proskuryakova A.A."/>
            <person name="Serdyukova N.A."/>
            <person name="Johnson W.E."/>
            <person name="Horin P."/>
            <person name="Corander J."/>
            <person name="Murphy D."/>
            <person name="Burger P.A."/>
        </authorList>
    </citation>
    <scope>NUCLEOTIDE SEQUENCE [LARGE SCALE GENOMIC DNA]</scope>
    <source>
        <strain evidence="1">Drom800</strain>
        <tissue evidence="1">Blood</tissue>
    </source>
</reference>
<dbReference type="PANTHER" id="PTHR15192:SF4">
    <property type="entry name" value="OXIDATIVE STRESS-INDUCED GROWTH INHIBITOR 2"/>
    <property type="match status" value="1"/>
</dbReference>
<dbReference type="InterPro" id="IPR029731">
    <property type="entry name" value="OSGIN1/2"/>
</dbReference>
<keyword evidence="2" id="KW-1185">Reference proteome</keyword>
<dbReference type="EMBL" id="JWIN03000029">
    <property type="protein sequence ID" value="KAB1256545.1"/>
    <property type="molecule type" value="Genomic_DNA"/>
</dbReference>
<dbReference type="GO" id="GO:0030308">
    <property type="term" value="P:negative regulation of cell growth"/>
    <property type="evidence" value="ECO:0007669"/>
    <property type="project" value="TreeGrafter"/>
</dbReference>
<accession>A0A5N4CC97</accession>
<comment type="caution">
    <text evidence="1">The sequence shown here is derived from an EMBL/GenBank/DDBJ whole genome shotgun (WGS) entry which is preliminary data.</text>
</comment>
<dbReference type="Proteomes" id="UP000299084">
    <property type="component" value="Unassembled WGS sequence"/>
</dbReference>
<protein>
    <submittedName>
        <fullName evidence="1">Oxidative stress-induced growth inhibitor 2</fullName>
    </submittedName>
</protein>
<gene>
    <name evidence="1" type="ORF">Cadr_000027211</name>
</gene>
<dbReference type="PANTHER" id="PTHR15192">
    <property type="entry name" value="PROTEIN CBG05349"/>
    <property type="match status" value="1"/>
</dbReference>
<name>A0A5N4CC97_CAMDR</name>
<organism evidence="1 2">
    <name type="scientific">Camelus dromedarius</name>
    <name type="common">Dromedary</name>
    <name type="synonym">Arabian camel</name>
    <dbReference type="NCBI Taxonomy" id="9838"/>
    <lineage>
        <taxon>Eukaryota</taxon>
        <taxon>Metazoa</taxon>
        <taxon>Chordata</taxon>
        <taxon>Craniata</taxon>
        <taxon>Vertebrata</taxon>
        <taxon>Euteleostomi</taxon>
        <taxon>Mammalia</taxon>
        <taxon>Eutheria</taxon>
        <taxon>Laurasiatheria</taxon>
        <taxon>Artiodactyla</taxon>
        <taxon>Tylopoda</taxon>
        <taxon>Camelidae</taxon>
        <taxon>Camelus</taxon>
    </lineage>
</organism>
<dbReference type="GO" id="GO:0008083">
    <property type="term" value="F:growth factor activity"/>
    <property type="evidence" value="ECO:0007669"/>
    <property type="project" value="TreeGrafter"/>
</dbReference>
<evidence type="ECO:0000313" key="2">
    <source>
        <dbReference type="Proteomes" id="UP000299084"/>
    </source>
</evidence>